<name>A0A6M4H4Z2_9PROT</name>
<reference evidence="3 4" key="1">
    <citation type="submission" date="2020-04" db="EMBL/GenBank/DDBJ databases">
        <title>Usitatibacter rugosus gen. nov., sp. nov. and Usitatibacter palustris sp. nov., novel members of Usitatibacteraceae fam. nov. within the order Nitrosomonadales isolated from soil.</title>
        <authorList>
            <person name="Huber K.J."/>
            <person name="Neumann-Schaal M."/>
            <person name="Geppert A."/>
            <person name="Luckner M."/>
            <person name="Wanner G."/>
            <person name="Overmann J."/>
        </authorList>
    </citation>
    <scope>NUCLEOTIDE SEQUENCE [LARGE SCALE GENOMIC DNA]</scope>
    <source>
        <strain evidence="3 4">Swamp67</strain>
    </source>
</reference>
<organism evidence="3 4">
    <name type="scientific">Usitatibacter palustris</name>
    <dbReference type="NCBI Taxonomy" id="2732487"/>
    <lineage>
        <taxon>Bacteria</taxon>
        <taxon>Pseudomonadati</taxon>
        <taxon>Pseudomonadota</taxon>
        <taxon>Betaproteobacteria</taxon>
        <taxon>Nitrosomonadales</taxon>
        <taxon>Usitatibacteraceae</taxon>
        <taxon>Usitatibacter</taxon>
    </lineage>
</organism>
<evidence type="ECO:0000256" key="1">
    <source>
        <dbReference type="ARBA" id="ARBA00022737"/>
    </source>
</evidence>
<gene>
    <name evidence="3" type="ORF">DSM104440_01138</name>
</gene>
<protein>
    <recommendedName>
        <fullName evidence="5">Alpha-tubulin suppressor</fullName>
    </recommendedName>
</protein>
<dbReference type="AlphaFoldDB" id="A0A6M4H4Z2"/>
<dbReference type="PANTHER" id="PTHR22872">
    <property type="entry name" value="BTK-BINDING PROTEIN-RELATED"/>
    <property type="match status" value="1"/>
</dbReference>
<keyword evidence="1" id="KW-0677">Repeat</keyword>
<dbReference type="EMBL" id="CP053073">
    <property type="protein sequence ID" value="QJR14342.1"/>
    <property type="molecule type" value="Genomic_DNA"/>
</dbReference>
<evidence type="ECO:0000256" key="2">
    <source>
        <dbReference type="SAM" id="SignalP"/>
    </source>
</evidence>
<dbReference type="InterPro" id="IPR000408">
    <property type="entry name" value="Reg_chr_condens"/>
</dbReference>
<evidence type="ECO:0000313" key="4">
    <source>
        <dbReference type="Proteomes" id="UP000503096"/>
    </source>
</evidence>
<dbReference type="SUPFAM" id="SSF50985">
    <property type="entry name" value="RCC1/BLIP-II"/>
    <property type="match status" value="2"/>
</dbReference>
<dbReference type="Pfam" id="PF00415">
    <property type="entry name" value="RCC1"/>
    <property type="match status" value="3"/>
</dbReference>
<dbReference type="PROSITE" id="PS50012">
    <property type="entry name" value="RCC1_3"/>
    <property type="match status" value="4"/>
</dbReference>
<sequence length="770" mass="79111">MNRTLVLSLLFVAFGAFGQATPAAQLGFGGFHSCAVNSQGNLKCWGDNAYGQLGDGSSAQRRSTPRDVPGLATGVAAVAMGYQHSCALTTAGAVRCWGDNASGQLGDGTTTQRTTPVNVSGLSSGVVAIAAGGYHTCAITALGGLRCWGGNTHGQLGMGDSSFSTTPQRLTPVDVTTFGTGTRAVSLGGHHTCAIKTDSTVWCWGENWARQLGTPTVTPPTDVPRNVGITATQLSMGWEHSCARTPAGGLKCWGLNDRGQLGNGPVGDAKTGPVDVLGLTSGVAMVASGAYHTCAALSAGAAACWGSNIFGPRGMLGDGNLVDRAVARVVPGLGSRVASVAAGWGNSGAIAVDGTAIAWGRNGDGGVGDGTFVERLFARLVTDSDGVGFLDLTPENAQLVPDNLKPVFPVNTSASVSGAAVTASAQIRFRAQDVGRTANLYVFAWAPRGRVIKSSGPVLKDDPPCVMAQLNSSGQLVETSASAMQAYTNAVLSASGATVNMLNAVSAAAVTGTTVFVGYGSTGTEMAANGTSRSAYNGPGTTECGPVPPQTGWWWNPAEPGRGYSLEMSGDRLWGASYLYDTSGRSSWFVFGGPTQFEGAVYQGPLIAASGGQTLTGAYKPITSSSPGAITLAFSSATRGVITWPSGTTTPIERFNIVPGGLTSPSQADVPESGWWWNAAESGRGFFIEWQNGSATMAGYMYNEAGQPIWYITVSATPDPLRYSGTWLEFTNAAVTNPNVGPATIQFTSPTTATMTLPGGRTIPLTRYAF</sequence>
<keyword evidence="4" id="KW-1185">Reference proteome</keyword>
<feature type="signal peptide" evidence="2">
    <location>
        <begin position="1"/>
        <end position="18"/>
    </location>
</feature>
<accession>A0A6M4H4Z2</accession>
<dbReference type="InterPro" id="IPR009091">
    <property type="entry name" value="RCC1/BLIP-II"/>
</dbReference>
<dbReference type="KEGG" id="upl:DSM104440_01138"/>
<evidence type="ECO:0008006" key="5">
    <source>
        <dbReference type="Google" id="ProtNLM"/>
    </source>
</evidence>
<keyword evidence="2" id="KW-0732">Signal</keyword>
<dbReference type="InParanoid" id="A0A6M4H4Z2"/>
<dbReference type="PRINTS" id="PR00633">
    <property type="entry name" value="RCCNDNSATION"/>
</dbReference>
<dbReference type="Gene3D" id="2.130.10.30">
    <property type="entry name" value="Regulator of chromosome condensation 1/beta-lactamase-inhibitor protein II"/>
    <property type="match status" value="2"/>
</dbReference>
<evidence type="ECO:0000313" key="3">
    <source>
        <dbReference type="EMBL" id="QJR14342.1"/>
    </source>
</evidence>
<dbReference type="Proteomes" id="UP000503096">
    <property type="component" value="Chromosome"/>
</dbReference>
<proteinExistence type="predicted"/>
<dbReference type="InterPro" id="IPR051625">
    <property type="entry name" value="Signaling_Regulatory_Domain"/>
</dbReference>
<dbReference type="Pfam" id="PF13540">
    <property type="entry name" value="RCC1_2"/>
    <property type="match status" value="1"/>
</dbReference>
<dbReference type="RefSeq" id="WP_171161108.1">
    <property type="nucleotide sequence ID" value="NZ_CP053073.1"/>
</dbReference>
<feature type="chain" id="PRO_5026765972" description="Alpha-tubulin suppressor" evidence="2">
    <location>
        <begin position="19"/>
        <end position="770"/>
    </location>
</feature>